<name>A0A0C4DQH2_MAGP6</name>
<reference evidence="2" key="1">
    <citation type="submission" date="2010-05" db="EMBL/GenBank/DDBJ databases">
        <title>The Genome Sequence of Magnaporthe poae strain ATCC 64411.</title>
        <authorList>
            <consortium name="The Broad Institute Genome Sequencing Platform"/>
            <consortium name="Broad Institute Genome Sequencing Center for Infectious Disease"/>
            <person name="Ma L.-J."/>
            <person name="Dead R."/>
            <person name="Young S."/>
            <person name="Zeng Q."/>
            <person name="Koehrsen M."/>
            <person name="Alvarado L."/>
            <person name="Berlin A."/>
            <person name="Chapman S.B."/>
            <person name="Chen Z."/>
            <person name="Freedman E."/>
            <person name="Gellesch M."/>
            <person name="Goldberg J."/>
            <person name="Griggs A."/>
            <person name="Gujja S."/>
            <person name="Heilman E.R."/>
            <person name="Heiman D."/>
            <person name="Hepburn T."/>
            <person name="Howarth C."/>
            <person name="Jen D."/>
            <person name="Larson L."/>
            <person name="Mehta T."/>
            <person name="Neiman D."/>
            <person name="Pearson M."/>
            <person name="Roberts A."/>
            <person name="Saif S."/>
            <person name="Shea T."/>
            <person name="Shenoy N."/>
            <person name="Sisk P."/>
            <person name="Stolte C."/>
            <person name="Sykes S."/>
            <person name="Walk T."/>
            <person name="White J."/>
            <person name="Yandava C."/>
            <person name="Haas B."/>
            <person name="Nusbaum C."/>
            <person name="Birren B."/>
        </authorList>
    </citation>
    <scope>NUCLEOTIDE SEQUENCE</scope>
    <source>
        <strain evidence="2">ATCC 64411</strain>
    </source>
</reference>
<dbReference type="STRING" id="644358.A0A0C4DQH2"/>
<keyword evidence="4" id="KW-1185">Reference proteome</keyword>
<reference evidence="4" key="2">
    <citation type="submission" date="2010-05" db="EMBL/GenBank/DDBJ databases">
        <title>The genome sequence of Magnaporthe poae strain ATCC 64411.</title>
        <authorList>
            <person name="Ma L.-J."/>
            <person name="Dead R."/>
            <person name="Young S."/>
            <person name="Zeng Q."/>
            <person name="Koehrsen M."/>
            <person name="Alvarado L."/>
            <person name="Berlin A."/>
            <person name="Chapman S.B."/>
            <person name="Chen Z."/>
            <person name="Freedman E."/>
            <person name="Gellesch M."/>
            <person name="Goldberg J."/>
            <person name="Griggs A."/>
            <person name="Gujja S."/>
            <person name="Heilman E.R."/>
            <person name="Heiman D."/>
            <person name="Hepburn T."/>
            <person name="Howarth C."/>
            <person name="Jen D."/>
            <person name="Larson L."/>
            <person name="Mehta T."/>
            <person name="Neiman D."/>
            <person name="Pearson M."/>
            <person name="Roberts A."/>
            <person name="Saif S."/>
            <person name="Shea T."/>
            <person name="Shenoy N."/>
            <person name="Sisk P."/>
            <person name="Stolte C."/>
            <person name="Sykes S."/>
            <person name="Walk T."/>
            <person name="White J."/>
            <person name="Yandava C."/>
            <person name="Haas B."/>
            <person name="Nusbaum C."/>
            <person name="Birren B."/>
        </authorList>
    </citation>
    <scope>NUCLEOTIDE SEQUENCE [LARGE SCALE GENOMIC DNA]</scope>
    <source>
        <strain evidence="4">ATCC 64411 / 73-15</strain>
    </source>
</reference>
<reference evidence="2" key="3">
    <citation type="submission" date="2011-03" db="EMBL/GenBank/DDBJ databases">
        <title>Annotation of Magnaporthe poae ATCC 64411.</title>
        <authorList>
            <person name="Ma L.-J."/>
            <person name="Dead R."/>
            <person name="Young S.K."/>
            <person name="Zeng Q."/>
            <person name="Gargeya S."/>
            <person name="Fitzgerald M."/>
            <person name="Haas B."/>
            <person name="Abouelleil A."/>
            <person name="Alvarado L."/>
            <person name="Arachchi H.M."/>
            <person name="Berlin A."/>
            <person name="Brown A."/>
            <person name="Chapman S.B."/>
            <person name="Chen Z."/>
            <person name="Dunbar C."/>
            <person name="Freedman E."/>
            <person name="Gearin G."/>
            <person name="Gellesch M."/>
            <person name="Goldberg J."/>
            <person name="Griggs A."/>
            <person name="Gujja S."/>
            <person name="Heiman D."/>
            <person name="Howarth C."/>
            <person name="Larson L."/>
            <person name="Lui A."/>
            <person name="MacDonald P.J.P."/>
            <person name="Mehta T."/>
            <person name="Montmayeur A."/>
            <person name="Murphy C."/>
            <person name="Neiman D."/>
            <person name="Pearson M."/>
            <person name="Priest M."/>
            <person name="Roberts A."/>
            <person name="Saif S."/>
            <person name="Shea T."/>
            <person name="Shenoy N."/>
            <person name="Sisk P."/>
            <person name="Stolte C."/>
            <person name="Sykes S."/>
            <person name="Yandava C."/>
            <person name="Wortman J."/>
            <person name="Nusbaum C."/>
            <person name="Birren B."/>
        </authorList>
    </citation>
    <scope>NUCLEOTIDE SEQUENCE</scope>
    <source>
        <strain evidence="2">ATCC 64411</strain>
    </source>
</reference>
<organism evidence="3 4">
    <name type="scientific">Magnaporthiopsis poae (strain ATCC 64411 / 73-15)</name>
    <name type="common">Kentucky bluegrass fungus</name>
    <name type="synonym">Magnaporthe poae</name>
    <dbReference type="NCBI Taxonomy" id="644358"/>
    <lineage>
        <taxon>Eukaryota</taxon>
        <taxon>Fungi</taxon>
        <taxon>Dikarya</taxon>
        <taxon>Ascomycota</taxon>
        <taxon>Pezizomycotina</taxon>
        <taxon>Sordariomycetes</taxon>
        <taxon>Sordariomycetidae</taxon>
        <taxon>Magnaporthales</taxon>
        <taxon>Magnaporthaceae</taxon>
        <taxon>Magnaporthiopsis</taxon>
    </lineage>
</organism>
<evidence type="ECO:0000313" key="4">
    <source>
        <dbReference type="Proteomes" id="UP000011715"/>
    </source>
</evidence>
<evidence type="ECO:0000313" key="3">
    <source>
        <dbReference type="EnsemblFungi" id="MAPG_02112T0"/>
    </source>
</evidence>
<accession>A0A0C4DQH2</accession>
<dbReference type="VEuPathDB" id="FungiDB:MAPG_02112"/>
<feature type="region of interest" description="Disordered" evidence="1">
    <location>
        <begin position="1"/>
        <end position="59"/>
    </location>
</feature>
<feature type="compositionally biased region" description="Basic and acidic residues" evidence="1">
    <location>
        <begin position="270"/>
        <end position="288"/>
    </location>
</feature>
<gene>
    <name evidence="2" type="ORF">MAPG_02112</name>
</gene>
<feature type="compositionally biased region" description="Polar residues" evidence="1">
    <location>
        <begin position="313"/>
        <end position="326"/>
    </location>
</feature>
<feature type="region of interest" description="Disordered" evidence="1">
    <location>
        <begin position="253"/>
        <end position="359"/>
    </location>
</feature>
<reference evidence="3" key="5">
    <citation type="submission" date="2015-06" db="UniProtKB">
        <authorList>
            <consortium name="EnsemblFungi"/>
        </authorList>
    </citation>
    <scope>IDENTIFICATION</scope>
    <source>
        <strain evidence="3">ATCC 64411</strain>
    </source>
</reference>
<feature type="compositionally biased region" description="Acidic residues" evidence="1">
    <location>
        <begin position="575"/>
        <end position="587"/>
    </location>
</feature>
<dbReference type="eggNOG" id="KOG0737">
    <property type="taxonomic scope" value="Eukaryota"/>
</dbReference>
<dbReference type="EMBL" id="ADBL01000536">
    <property type="status" value="NOT_ANNOTATED_CDS"/>
    <property type="molecule type" value="Genomic_DNA"/>
</dbReference>
<evidence type="ECO:0000256" key="1">
    <source>
        <dbReference type="SAM" id="MobiDB-lite"/>
    </source>
</evidence>
<evidence type="ECO:0000313" key="2">
    <source>
        <dbReference type="EMBL" id="KLU83045.1"/>
    </source>
</evidence>
<feature type="region of interest" description="Disordered" evidence="1">
    <location>
        <begin position="86"/>
        <end position="109"/>
    </location>
</feature>
<dbReference type="EMBL" id="GL876967">
    <property type="protein sequence ID" value="KLU83045.1"/>
    <property type="molecule type" value="Genomic_DNA"/>
</dbReference>
<feature type="region of interest" description="Disordered" evidence="1">
    <location>
        <begin position="558"/>
        <end position="596"/>
    </location>
</feature>
<feature type="compositionally biased region" description="Basic and acidic residues" evidence="1">
    <location>
        <begin position="327"/>
        <end position="343"/>
    </location>
</feature>
<dbReference type="EnsemblFungi" id="MAPG_02112T0">
    <property type="protein sequence ID" value="MAPG_02112T0"/>
    <property type="gene ID" value="MAPG_02112"/>
</dbReference>
<dbReference type="AlphaFoldDB" id="A0A0C4DQH2"/>
<sequence length="639" mass="69619">MATDSDNSSSAGAAGKTPPNSSVPASLCDKPINTAKDDSLAAAASGKNTDDEEPAKPPLVLPDWFLANNVTLFDDMLGASSGVRFLRSDDGGGKETPIKDENGKNKADESGDVVDYELQQGVYDEILDLVSVVVQPPPSSAPKPATAAWAEAAAVILQSPRQGSLRFLEHIARRIALDLHADLVSFDYKDIADLSVNLWDAEADGERWKSEDMKLTETVFCSDRREEVSTAAFEAILGGAQRKLSAAHVDEKKDVVPRGTNEDEVLPDTTLDKSPESEAAAGKKEHQAPTDNLANAEIHKPGAGKPQVIGDETQGQNREAQGQMEETQGRSESAEGKDEEAPGKKGQQAGGETPCSPCSPSVGLAKGKAFLSTPLQGRRRPAGGRALTRSYCVAGSIFILATEISPRKWSATPKGVQNVWGGLEIKQSTCFNLTPRHTKRAREALKSHAKESILVNNWRWICRAIRCALLDAGQDAVAYGLLSETLKQGERHRLPDQLSEDAREILDKWKKKETTSVVRQVCARARRPGVPPLEAKDVYDIMARTQCNIKLLKASRKADGPFEDEGGAGKKEEKEKEDEDEEEEEEEEKKNKSKVQELLDEIRDGCRTYEKQLMSCVVDIGEYLPTYLPAFPLTSIPHR</sequence>
<proteinExistence type="predicted"/>
<protein>
    <submittedName>
        <fullName evidence="2 3">Uncharacterized protein</fullName>
    </submittedName>
</protein>
<reference evidence="3" key="4">
    <citation type="journal article" date="2015" name="G3 (Bethesda)">
        <title>Genome sequences of three phytopathogenic species of the Magnaporthaceae family of fungi.</title>
        <authorList>
            <person name="Okagaki L.H."/>
            <person name="Nunes C.C."/>
            <person name="Sailsbery J."/>
            <person name="Clay B."/>
            <person name="Brown D."/>
            <person name="John T."/>
            <person name="Oh Y."/>
            <person name="Young N."/>
            <person name="Fitzgerald M."/>
            <person name="Haas B.J."/>
            <person name="Zeng Q."/>
            <person name="Young S."/>
            <person name="Adiconis X."/>
            <person name="Fan L."/>
            <person name="Levin J.Z."/>
            <person name="Mitchell T.K."/>
            <person name="Okubara P.A."/>
            <person name="Farman M.L."/>
            <person name="Kohn L.M."/>
            <person name="Birren B."/>
            <person name="Ma L.-J."/>
            <person name="Dean R.A."/>
        </authorList>
    </citation>
    <scope>NUCLEOTIDE SEQUENCE</scope>
    <source>
        <strain evidence="3">ATCC 64411 / 73-15</strain>
    </source>
</reference>
<dbReference type="Proteomes" id="UP000011715">
    <property type="component" value="Unassembled WGS sequence"/>
</dbReference>